<keyword evidence="1" id="KW-0472">Membrane</keyword>
<organism evidence="3 4">
    <name type="scientific">Solihabitans fulvus</name>
    <dbReference type="NCBI Taxonomy" id="1892852"/>
    <lineage>
        <taxon>Bacteria</taxon>
        <taxon>Bacillati</taxon>
        <taxon>Actinomycetota</taxon>
        <taxon>Actinomycetes</taxon>
        <taxon>Pseudonocardiales</taxon>
        <taxon>Pseudonocardiaceae</taxon>
        <taxon>Solihabitans</taxon>
    </lineage>
</organism>
<feature type="domain" description="NACHT" evidence="2">
    <location>
        <begin position="127"/>
        <end position="288"/>
    </location>
</feature>
<dbReference type="RefSeq" id="WP_149850375.1">
    <property type="nucleotide sequence ID" value="NZ_VUOB01000027.1"/>
</dbReference>
<dbReference type="SUPFAM" id="SSF52540">
    <property type="entry name" value="P-loop containing nucleoside triphosphate hydrolases"/>
    <property type="match status" value="1"/>
</dbReference>
<protein>
    <submittedName>
        <fullName evidence="3">NACHT domain-containing protein</fullName>
    </submittedName>
</protein>
<comment type="caution">
    <text evidence="3">The sequence shown here is derived from an EMBL/GenBank/DDBJ whole genome shotgun (WGS) entry which is preliminary data.</text>
</comment>
<dbReference type="Pfam" id="PF05729">
    <property type="entry name" value="NACHT"/>
    <property type="match status" value="1"/>
</dbReference>
<gene>
    <name evidence="3" type="ORF">F0L68_15995</name>
</gene>
<dbReference type="EMBL" id="VUOB01000027">
    <property type="protein sequence ID" value="KAA2261580.1"/>
    <property type="molecule type" value="Genomic_DNA"/>
</dbReference>
<feature type="transmembrane region" description="Helical" evidence="1">
    <location>
        <begin position="414"/>
        <end position="437"/>
    </location>
</feature>
<feature type="transmembrane region" description="Helical" evidence="1">
    <location>
        <begin position="510"/>
        <end position="529"/>
    </location>
</feature>
<evidence type="ECO:0000313" key="3">
    <source>
        <dbReference type="EMBL" id="KAA2261580.1"/>
    </source>
</evidence>
<feature type="transmembrane region" description="Helical" evidence="1">
    <location>
        <begin position="38"/>
        <end position="56"/>
    </location>
</feature>
<dbReference type="InterPro" id="IPR027417">
    <property type="entry name" value="P-loop_NTPase"/>
</dbReference>
<feature type="transmembrane region" description="Helical" evidence="1">
    <location>
        <begin position="487"/>
        <end position="504"/>
    </location>
</feature>
<evidence type="ECO:0000313" key="4">
    <source>
        <dbReference type="Proteomes" id="UP000323454"/>
    </source>
</evidence>
<keyword evidence="1" id="KW-0812">Transmembrane</keyword>
<keyword evidence="1" id="KW-1133">Transmembrane helix</keyword>
<reference evidence="3 4" key="1">
    <citation type="submission" date="2019-09" db="EMBL/GenBank/DDBJ databases">
        <title>Goodfellowia gen. nov., a new genus of the Pseudonocardineae related to Actinoalloteichus, containing Goodfellowia coeruleoviolacea gen. nov., comb. nov. gen. nov., comb. nov.</title>
        <authorList>
            <person name="Labeda D."/>
        </authorList>
    </citation>
    <scope>NUCLEOTIDE SEQUENCE [LARGE SCALE GENOMIC DNA]</scope>
    <source>
        <strain evidence="3 4">AN110305</strain>
    </source>
</reference>
<dbReference type="InterPro" id="IPR007111">
    <property type="entry name" value="NACHT_NTPase"/>
</dbReference>
<dbReference type="Gene3D" id="3.40.50.300">
    <property type="entry name" value="P-loop containing nucleotide triphosphate hydrolases"/>
    <property type="match status" value="1"/>
</dbReference>
<sequence>MSVGRRGARTAVAVACALAAGILWTVQAVAPSYVAVTASSVASVTAIVAIFASRLARDQPVHLDDLLDLTAGNLTAALVEQWGREETVRAHTPVALPVRCVVVSDPARPGGAFDDVVGLLTGGDSPRRLVVLGGVGAGKSALVLRLALALLRVRGDAEPVPVLMSAGSWNPRQTLDDWVAGQLVEQYPELGVLVPTMGGAPRTLASALVARRRVLPIVDGLDELESVNRAPAFRQLETAARRDQPLIVTCRTEEYRELLDQPDQEPLEHTPVIELSPVRPADVRAYLVDATAPPASRWDPLFEHLDAEPDGVLADVLSSPLMVWLARMVYQRRRTDPAELVALAPNRDDVTGHLLDGLVPAAYAERSRLTRSPERVGESLEPARRALVALARHLRAGDRQNLAWWRLHEQVPSVLVGLSTALATGGVLGLAVLIAVADRYGPRVGLVVGAADAVAAGALCWVTVLIPKVVPRTLNFRVDLSRLGFKPLGGLAAGLAVGLSFGHACTQAGGPLAGVVVFLAVTPVSALAVGSVFGPVVGATGGTSAGLAIGLAAALVPHRSSGVLEGIVLGAVFTVMGWLWTGLYEPAKTPRAVSPDSLYRGDRTSSLVVGLTSGAVYGLAYTLALGPWIGALATVVLAFAVTITVSSWGQSAVASVWRPLCRAGPRDVMGLLREAHERGVIRQNGIYYQFRHDLLKERLASDAEPDALGALTVMPASPPAS</sequence>
<feature type="transmembrane region" description="Helical" evidence="1">
    <location>
        <begin position="604"/>
        <end position="622"/>
    </location>
</feature>
<feature type="transmembrane region" description="Helical" evidence="1">
    <location>
        <begin position="628"/>
        <end position="648"/>
    </location>
</feature>
<evidence type="ECO:0000256" key="1">
    <source>
        <dbReference type="SAM" id="Phobius"/>
    </source>
</evidence>
<feature type="transmembrane region" description="Helical" evidence="1">
    <location>
        <begin position="443"/>
        <end position="466"/>
    </location>
</feature>
<feature type="transmembrane region" description="Helical" evidence="1">
    <location>
        <begin position="536"/>
        <end position="556"/>
    </location>
</feature>
<keyword evidence="4" id="KW-1185">Reference proteome</keyword>
<feature type="transmembrane region" description="Helical" evidence="1">
    <location>
        <begin position="562"/>
        <end position="583"/>
    </location>
</feature>
<dbReference type="AlphaFoldDB" id="A0A5B2XF90"/>
<evidence type="ECO:0000259" key="2">
    <source>
        <dbReference type="Pfam" id="PF05729"/>
    </source>
</evidence>
<proteinExistence type="predicted"/>
<name>A0A5B2XF90_9PSEU</name>
<reference evidence="3 4" key="2">
    <citation type="submission" date="2019-09" db="EMBL/GenBank/DDBJ databases">
        <authorList>
            <person name="Jin C."/>
        </authorList>
    </citation>
    <scope>NUCLEOTIDE SEQUENCE [LARGE SCALE GENOMIC DNA]</scope>
    <source>
        <strain evidence="3 4">AN110305</strain>
    </source>
</reference>
<dbReference type="OrthoDB" id="4329304at2"/>
<dbReference type="Proteomes" id="UP000323454">
    <property type="component" value="Unassembled WGS sequence"/>
</dbReference>
<accession>A0A5B2XF90</accession>